<keyword evidence="3" id="KW-1185">Reference proteome</keyword>
<keyword evidence="2" id="KW-0378">Hydrolase</keyword>
<accession>A0ABW3M4G5</accession>
<dbReference type="InterPro" id="IPR008538">
    <property type="entry name" value="Uma2"/>
</dbReference>
<feature type="domain" description="Putative restriction endonuclease" evidence="1">
    <location>
        <begin position="15"/>
        <end position="168"/>
    </location>
</feature>
<dbReference type="Gene3D" id="3.90.1570.10">
    <property type="entry name" value="tt1808, chain A"/>
    <property type="match status" value="1"/>
</dbReference>
<dbReference type="EMBL" id="JBHTIS010000135">
    <property type="protein sequence ID" value="MFD1044827.1"/>
    <property type="molecule type" value="Genomic_DNA"/>
</dbReference>
<dbReference type="InterPro" id="IPR011335">
    <property type="entry name" value="Restrct_endonuc-II-like"/>
</dbReference>
<proteinExistence type="predicted"/>
<dbReference type="Proteomes" id="UP001597045">
    <property type="component" value="Unassembled WGS sequence"/>
</dbReference>
<keyword evidence="2" id="KW-0540">Nuclease</keyword>
<organism evidence="2 3">
    <name type="scientific">Kibdelosporangium lantanae</name>
    <dbReference type="NCBI Taxonomy" id="1497396"/>
    <lineage>
        <taxon>Bacteria</taxon>
        <taxon>Bacillati</taxon>
        <taxon>Actinomycetota</taxon>
        <taxon>Actinomycetes</taxon>
        <taxon>Pseudonocardiales</taxon>
        <taxon>Pseudonocardiaceae</taxon>
        <taxon>Kibdelosporangium</taxon>
    </lineage>
</organism>
<dbReference type="GO" id="GO:0004519">
    <property type="term" value="F:endonuclease activity"/>
    <property type="evidence" value="ECO:0007669"/>
    <property type="project" value="UniProtKB-KW"/>
</dbReference>
<comment type="caution">
    <text evidence="2">The sequence shown here is derived from an EMBL/GenBank/DDBJ whole genome shotgun (WGS) entry which is preliminary data.</text>
</comment>
<dbReference type="PANTHER" id="PTHR35400">
    <property type="entry name" value="SLR1083 PROTEIN"/>
    <property type="match status" value="1"/>
</dbReference>
<name>A0ABW3M4G5_9PSEU</name>
<sequence>MSAALRHPIGPYTVEDWLAMDPPPDGSRLELVLGYLHVTPRPSGQHQYVSSCLVQWLRAAFKAEGRRDLYVVPEVGVRISTPWRAGLIPDVVVLTRRPDGADFAAGELALVAEVWSPGNTAAERETKMAAYAGAGVPFVWTVDQGHDLAGLTLTAFRLTSGQYVVENKAQADGPTVITAAPVPVTLDLAQLLDYRS</sequence>
<evidence type="ECO:0000259" key="1">
    <source>
        <dbReference type="Pfam" id="PF05685"/>
    </source>
</evidence>
<dbReference type="PANTHER" id="PTHR35400:SF3">
    <property type="entry name" value="SLL1072 PROTEIN"/>
    <property type="match status" value="1"/>
</dbReference>
<keyword evidence="2" id="KW-0255">Endonuclease</keyword>
<reference evidence="3" key="1">
    <citation type="journal article" date="2019" name="Int. J. Syst. Evol. Microbiol.">
        <title>The Global Catalogue of Microorganisms (GCM) 10K type strain sequencing project: providing services to taxonomists for standard genome sequencing and annotation.</title>
        <authorList>
            <consortium name="The Broad Institute Genomics Platform"/>
            <consortium name="The Broad Institute Genome Sequencing Center for Infectious Disease"/>
            <person name="Wu L."/>
            <person name="Ma J."/>
        </authorList>
    </citation>
    <scope>NUCLEOTIDE SEQUENCE [LARGE SCALE GENOMIC DNA]</scope>
    <source>
        <strain evidence="3">JCM 31486</strain>
    </source>
</reference>
<gene>
    <name evidence="2" type="ORF">ACFQ1S_04070</name>
</gene>
<dbReference type="SUPFAM" id="SSF52980">
    <property type="entry name" value="Restriction endonuclease-like"/>
    <property type="match status" value="1"/>
</dbReference>
<dbReference type="Pfam" id="PF05685">
    <property type="entry name" value="Uma2"/>
    <property type="match status" value="1"/>
</dbReference>
<protein>
    <submittedName>
        <fullName evidence="2">Uma2 family endonuclease</fullName>
    </submittedName>
</protein>
<evidence type="ECO:0000313" key="3">
    <source>
        <dbReference type="Proteomes" id="UP001597045"/>
    </source>
</evidence>
<dbReference type="CDD" id="cd06260">
    <property type="entry name" value="DUF820-like"/>
    <property type="match status" value="1"/>
</dbReference>
<evidence type="ECO:0000313" key="2">
    <source>
        <dbReference type="EMBL" id="MFD1044827.1"/>
    </source>
</evidence>
<dbReference type="InterPro" id="IPR012296">
    <property type="entry name" value="Nuclease_put_TT1808"/>
</dbReference>